<dbReference type="Proteomes" id="UP000623010">
    <property type="component" value="Unassembled WGS sequence"/>
</dbReference>
<name>A0A918S007_9ACTN</name>
<gene>
    <name evidence="2" type="ORF">GCM10010389_64720</name>
</gene>
<accession>A0A918S007</accession>
<organism evidence="2 3">
    <name type="scientific">Streptomyces echinoruber</name>
    <dbReference type="NCBI Taxonomy" id="68898"/>
    <lineage>
        <taxon>Bacteria</taxon>
        <taxon>Bacillati</taxon>
        <taxon>Actinomycetota</taxon>
        <taxon>Actinomycetes</taxon>
        <taxon>Kitasatosporales</taxon>
        <taxon>Streptomycetaceae</taxon>
        <taxon>Streptomyces</taxon>
    </lineage>
</organism>
<dbReference type="AlphaFoldDB" id="A0A918S007"/>
<feature type="compositionally biased region" description="Polar residues" evidence="1">
    <location>
        <begin position="42"/>
        <end position="54"/>
    </location>
</feature>
<reference evidence="2" key="2">
    <citation type="submission" date="2020-09" db="EMBL/GenBank/DDBJ databases">
        <authorList>
            <person name="Sun Q."/>
            <person name="Ohkuma M."/>
        </authorList>
    </citation>
    <scope>NUCLEOTIDE SEQUENCE</scope>
    <source>
        <strain evidence="2">JCM 5016</strain>
    </source>
</reference>
<evidence type="ECO:0000256" key="1">
    <source>
        <dbReference type="SAM" id="MobiDB-lite"/>
    </source>
</evidence>
<feature type="compositionally biased region" description="Low complexity" evidence="1">
    <location>
        <begin position="12"/>
        <end position="28"/>
    </location>
</feature>
<reference evidence="2" key="1">
    <citation type="journal article" date="2014" name="Int. J. Syst. Evol. Microbiol.">
        <title>Complete genome sequence of Corynebacterium casei LMG S-19264T (=DSM 44701T), isolated from a smear-ripened cheese.</title>
        <authorList>
            <consortium name="US DOE Joint Genome Institute (JGI-PGF)"/>
            <person name="Walter F."/>
            <person name="Albersmeier A."/>
            <person name="Kalinowski J."/>
            <person name="Ruckert C."/>
        </authorList>
    </citation>
    <scope>NUCLEOTIDE SEQUENCE</scope>
    <source>
        <strain evidence="2">JCM 5016</strain>
    </source>
</reference>
<proteinExistence type="predicted"/>
<evidence type="ECO:0000313" key="3">
    <source>
        <dbReference type="Proteomes" id="UP000623010"/>
    </source>
</evidence>
<sequence>MTAATETRPAHRAITSSASARDSATDTIPPRPAISTIARLRNATTRAASSNDSAPATHAAAISPCEWPTTAAGSTP</sequence>
<protein>
    <submittedName>
        <fullName evidence="2">Uncharacterized protein</fullName>
    </submittedName>
</protein>
<dbReference type="EMBL" id="BMWH01000048">
    <property type="protein sequence ID" value="GHA17500.1"/>
    <property type="molecule type" value="Genomic_DNA"/>
</dbReference>
<comment type="caution">
    <text evidence="2">The sequence shown here is derived from an EMBL/GenBank/DDBJ whole genome shotgun (WGS) entry which is preliminary data.</text>
</comment>
<feature type="region of interest" description="Disordered" evidence="1">
    <location>
        <begin position="1"/>
        <end position="76"/>
    </location>
</feature>
<keyword evidence="3" id="KW-1185">Reference proteome</keyword>
<evidence type="ECO:0000313" key="2">
    <source>
        <dbReference type="EMBL" id="GHA17500.1"/>
    </source>
</evidence>